<dbReference type="InterPro" id="IPR052157">
    <property type="entry name" value="BCAA_transport_permease"/>
</dbReference>
<evidence type="ECO:0000256" key="4">
    <source>
        <dbReference type="ARBA" id="ARBA00022692"/>
    </source>
</evidence>
<feature type="compositionally biased region" description="Low complexity" evidence="9">
    <location>
        <begin position="126"/>
        <end position="148"/>
    </location>
</feature>
<dbReference type="InterPro" id="IPR013784">
    <property type="entry name" value="Carb-bd-like_fold"/>
</dbReference>
<dbReference type="Pfam" id="PF02653">
    <property type="entry name" value="BPD_transp_2"/>
    <property type="match status" value="1"/>
</dbReference>
<evidence type="ECO:0000256" key="1">
    <source>
        <dbReference type="ARBA" id="ARBA00004651"/>
    </source>
</evidence>
<dbReference type="Gene3D" id="2.60.40.1120">
    <property type="entry name" value="Carboxypeptidase-like, regulatory domain"/>
    <property type="match status" value="1"/>
</dbReference>
<feature type="transmembrane region" description="Helical" evidence="10">
    <location>
        <begin position="263"/>
        <end position="282"/>
    </location>
</feature>
<dbReference type="PANTHER" id="PTHR11795">
    <property type="entry name" value="BRANCHED-CHAIN AMINO ACID TRANSPORT SYSTEM PERMEASE PROTEIN LIVH"/>
    <property type="match status" value="1"/>
</dbReference>
<proteinExistence type="inferred from homology"/>
<feature type="transmembrane region" description="Helical" evidence="10">
    <location>
        <begin position="302"/>
        <end position="326"/>
    </location>
</feature>
<feature type="transmembrane region" description="Helical" evidence="10">
    <location>
        <begin position="224"/>
        <end position="242"/>
    </location>
</feature>
<keyword evidence="3" id="KW-1003">Cell membrane</keyword>
<organism evidence="12 13">
    <name type="scientific">Cellulomonas fulva</name>
    <dbReference type="NCBI Taxonomy" id="2835530"/>
    <lineage>
        <taxon>Bacteria</taxon>
        <taxon>Bacillati</taxon>
        <taxon>Actinomycetota</taxon>
        <taxon>Actinomycetes</taxon>
        <taxon>Micrococcales</taxon>
        <taxon>Cellulomonadaceae</taxon>
        <taxon>Cellulomonas</taxon>
    </lineage>
</organism>
<dbReference type="EMBL" id="JAHBOH010000001">
    <property type="protein sequence ID" value="MBT0995036.1"/>
    <property type="molecule type" value="Genomic_DNA"/>
</dbReference>
<evidence type="ECO:0000313" key="12">
    <source>
        <dbReference type="EMBL" id="MBT0995036.1"/>
    </source>
</evidence>
<evidence type="ECO:0000256" key="3">
    <source>
        <dbReference type="ARBA" id="ARBA00022475"/>
    </source>
</evidence>
<keyword evidence="7 10" id="KW-0472">Membrane</keyword>
<dbReference type="CDD" id="cd06582">
    <property type="entry name" value="TM_PBP1_LivH_like"/>
    <property type="match status" value="1"/>
</dbReference>
<protein>
    <submittedName>
        <fullName evidence="12">Branched-chain amino acid ABC transporter permease</fullName>
    </submittedName>
</protein>
<evidence type="ECO:0000256" key="5">
    <source>
        <dbReference type="ARBA" id="ARBA00022970"/>
    </source>
</evidence>
<dbReference type="SUPFAM" id="SSF49452">
    <property type="entry name" value="Starch-binding domain-like"/>
    <property type="match status" value="1"/>
</dbReference>
<comment type="similarity">
    <text evidence="8">Belongs to the binding-protein-dependent transport system permease family. LivHM subfamily.</text>
</comment>
<dbReference type="Proteomes" id="UP000722125">
    <property type="component" value="Unassembled WGS sequence"/>
</dbReference>
<evidence type="ECO:0000256" key="2">
    <source>
        <dbReference type="ARBA" id="ARBA00022448"/>
    </source>
</evidence>
<evidence type="ECO:0000313" key="13">
    <source>
        <dbReference type="Proteomes" id="UP000722125"/>
    </source>
</evidence>
<keyword evidence="11" id="KW-0732">Signal</keyword>
<feature type="transmembrane region" description="Helical" evidence="10">
    <location>
        <begin position="428"/>
        <end position="447"/>
    </location>
</feature>
<evidence type="ECO:0000256" key="9">
    <source>
        <dbReference type="SAM" id="MobiDB-lite"/>
    </source>
</evidence>
<feature type="region of interest" description="Disordered" evidence="9">
    <location>
        <begin position="123"/>
        <end position="163"/>
    </location>
</feature>
<keyword evidence="6 10" id="KW-1133">Transmembrane helix</keyword>
<sequence length="456" mass="46100">MVLVAAVVLAVLSLVAPTAASAATGDGPCTPDASTGCVLGTLKQADGEPAVGVQLTVEGAGETVQVATDDDGAWSVPITTAGAYTVTIDPQTLPEGETLRDPSTTSRTVNALLNSQSRVLFALGEPTSSGPTATPTSGASAGPTAAPGDEPGTDAPASSGSGVTGKRVAQQLANGLVFGLLLALASVGLSLIYGTTGLSSFAHGEQVTLGAVLAYTFVQTLGMNVWVAALVATLCGAATGWLQDAGLWRPLRRRRVGLTQQMIVTIGLSMVLQYLYQFIYGGGRLRIDTSNPDPVRIGPVTLTVQGLVSAGIAIVVLAGVAVFLLYSRTGRATRAVSDNPALAAASGIGVERVIRIVWIGAAGLAALGGVLVGLYFQSTAWNMGGTVLLLMFAAVTLGGLGTAWGALAGSIVIGVVAEMSSLVIPSDMKYAGALLILILVLLVRPQGILGRRDRIG</sequence>
<feature type="transmembrane region" description="Helical" evidence="10">
    <location>
        <begin position="356"/>
        <end position="376"/>
    </location>
</feature>
<dbReference type="InterPro" id="IPR001851">
    <property type="entry name" value="ABC_transp_permease"/>
</dbReference>
<evidence type="ECO:0000256" key="6">
    <source>
        <dbReference type="ARBA" id="ARBA00022989"/>
    </source>
</evidence>
<evidence type="ECO:0000256" key="10">
    <source>
        <dbReference type="SAM" id="Phobius"/>
    </source>
</evidence>
<feature type="chain" id="PRO_5046622100" evidence="11">
    <location>
        <begin position="23"/>
        <end position="456"/>
    </location>
</feature>
<evidence type="ECO:0000256" key="7">
    <source>
        <dbReference type="ARBA" id="ARBA00023136"/>
    </source>
</evidence>
<keyword evidence="5" id="KW-0029">Amino-acid transport</keyword>
<accession>A0ABS5U155</accession>
<feature type="signal peptide" evidence="11">
    <location>
        <begin position="1"/>
        <end position="22"/>
    </location>
</feature>
<evidence type="ECO:0000256" key="8">
    <source>
        <dbReference type="ARBA" id="ARBA00037998"/>
    </source>
</evidence>
<feature type="transmembrane region" description="Helical" evidence="10">
    <location>
        <begin position="388"/>
        <end position="416"/>
    </location>
</feature>
<dbReference type="PANTHER" id="PTHR11795:SF445">
    <property type="entry name" value="AMINO ACID ABC TRANSPORTER PERMEASE PROTEIN"/>
    <property type="match status" value="1"/>
</dbReference>
<evidence type="ECO:0000256" key="11">
    <source>
        <dbReference type="SAM" id="SignalP"/>
    </source>
</evidence>
<reference evidence="12 13" key="1">
    <citation type="submission" date="2021-05" db="EMBL/GenBank/DDBJ databases">
        <title>Description of Cellulomonas sp. DKR-3 sp. nov.</title>
        <authorList>
            <person name="Dahal R.H."/>
            <person name="Chaudhary D.K."/>
        </authorList>
    </citation>
    <scope>NUCLEOTIDE SEQUENCE [LARGE SCALE GENOMIC DNA]</scope>
    <source>
        <strain evidence="12 13">DKR-3</strain>
    </source>
</reference>
<keyword evidence="13" id="KW-1185">Reference proteome</keyword>
<keyword evidence="4 10" id="KW-0812">Transmembrane</keyword>
<comment type="subcellular location">
    <subcellularLocation>
        <location evidence="1">Cell membrane</location>
        <topology evidence="1">Multi-pass membrane protein</topology>
    </subcellularLocation>
</comment>
<name>A0ABS5U155_9CELL</name>
<feature type="transmembrane region" description="Helical" evidence="10">
    <location>
        <begin position="172"/>
        <end position="193"/>
    </location>
</feature>
<keyword evidence="2" id="KW-0813">Transport</keyword>
<comment type="caution">
    <text evidence="12">The sequence shown here is derived from an EMBL/GenBank/DDBJ whole genome shotgun (WGS) entry which is preliminary data.</text>
</comment>
<gene>
    <name evidence="12" type="ORF">KIN34_12170</name>
</gene>